<gene>
    <name evidence="3" type="ORF">EV668_2702</name>
</gene>
<accession>A0A4R7C0G7</accession>
<keyword evidence="4" id="KW-1185">Reference proteome</keyword>
<keyword evidence="2" id="KW-1133">Transmembrane helix</keyword>
<evidence type="ECO:0000313" key="4">
    <source>
        <dbReference type="Proteomes" id="UP000295122"/>
    </source>
</evidence>
<keyword evidence="2" id="KW-0812">Transmembrane</keyword>
<keyword evidence="2" id="KW-0472">Membrane</keyword>
<dbReference type="SUPFAM" id="SSF53756">
    <property type="entry name" value="UDP-Glycosyltransferase/glycogen phosphorylase"/>
    <property type="match status" value="1"/>
</dbReference>
<feature type="region of interest" description="Disordered" evidence="1">
    <location>
        <begin position="358"/>
        <end position="379"/>
    </location>
</feature>
<dbReference type="RefSeq" id="WP_133770816.1">
    <property type="nucleotide sequence ID" value="NZ_SNZR01000013.1"/>
</dbReference>
<reference evidence="3 4" key="1">
    <citation type="submission" date="2019-03" db="EMBL/GenBank/DDBJ databases">
        <title>Genomic Encyclopedia of Type Strains, Phase IV (KMG-IV): sequencing the most valuable type-strain genomes for metagenomic binning, comparative biology and taxonomic classification.</title>
        <authorList>
            <person name="Goeker M."/>
        </authorList>
    </citation>
    <scope>NUCLEOTIDE SEQUENCE [LARGE SCALE GENOMIC DNA]</scope>
    <source>
        <strain evidence="3 4">DSM 25903</strain>
    </source>
</reference>
<dbReference type="Gene3D" id="3.40.50.2000">
    <property type="entry name" value="Glycogen Phosphorylase B"/>
    <property type="match status" value="2"/>
</dbReference>
<comment type="caution">
    <text evidence="3">The sequence shown here is derived from an EMBL/GenBank/DDBJ whole genome shotgun (WGS) entry which is preliminary data.</text>
</comment>
<proteinExistence type="predicted"/>
<keyword evidence="3" id="KW-0808">Transferase</keyword>
<evidence type="ECO:0000313" key="3">
    <source>
        <dbReference type="EMBL" id="TDR89866.1"/>
    </source>
</evidence>
<dbReference type="OrthoDB" id="9771846at2"/>
<sequence length="535" mass="58472">MPKDGSARALGLSNAVLAFVARFRLQHWGLLLSRLFAEIAILGPVAPWRAWIRRLPRFRLIAPHVDGPYYLRQLPPEWRTGAARDPVLHYGLIGCLRGYAPRPGFDPVFYRADNPDLPWARDPLAHYARRLAAAPAGSPPIPTSSLMIEAHPREAPSDGEHVLTIMHARGGGSERYLALYEATLLAEGHRVTRLARDTTRAPLFRPVRLGAPDEEGTVFDLGEDADAFRDWLHGSGITRIVLNHIVDLPPGVVTWFPALCAEAGLPFEVILHDYLMLCPRINLIARDGRYCGGPLRADCEACVSDGRGLATSVPPALWREETGRLLRAAARLVAPHADAAARFAEYWPDLAVSVWEPEDDTGIEPPRSPAPRDAEGGHGGAVDRPLRIGLIGALNAPKGFAVIRALAEHVKAQGLPLHIVLIGPSAHDASLRDAGVEIVGRYREAEAEAAIRRARPDIVFVPAIWPETWSFTLTLALKLRLPVHAFDIGAVAGRLRRLGLGTLVPLEKADDAAWLADHFMRTYGLAAPNDRKEAA</sequence>
<evidence type="ECO:0000256" key="2">
    <source>
        <dbReference type="SAM" id="Phobius"/>
    </source>
</evidence>
<feature type="transmembrane region" description="Helical" evidence="2">
    <location>
        <begin position="31"/>
        <end position="51"/>
    </location>
</feature>
<dbReference type="EMBL" id="SNZR01000013">
    <property type="protein sequence ID" value="TDR89866.1"/>
    <property type="molecule type" value="Genomic_DNA"/>
</dbReference>
<dbReference type="GO" id="GO:0016740">
    <property type="term" value="F:transferase activity"/>
    <property type="evidence" value="ECO:0007669"/>
    <property type="project" value="UniProtKB-KW"/>
</dbReference>
<evidence type="ECO:0000256" key="1">
    <source>
        <dbReference type="SAM" id="MobiDB-lite"/>
    </source>
</evidence>
<organism evidence="3 4">
    <name type="scientific">Enterovirga rhinocerotis</name>
    <dbReference type="NCBI Taxonomy" id="1339210"/>
    <lineage>
        <taxon>Bacteria</taxon>
        <taxon>Pseudomonadati</taxon>
        <taxon>Pseudomonadota</taxon>
        <taxon>Alphaproteobacteria</taxon>
        <taxon>Hyphomicrobiales</taxon>
        <taxon>Methylobacteriaceae</taxon>
        <taxon>Enterovirga</taxon>
    </lineage>
</organism>
<dbReference type="AlphaFoldDB" id="A0A4R7C0G7"/>
<dbReference type="Proteomes" id="UP000295122">
    <property type="component" value="Unassembled WGS sequence"/>
</dbReference>
<protein>
    <submittedName>
        <fullName evidence="3">Glycosyltransferase involved in cell wall biosynthesis</fullName>
    </submittedName>
</protein>
<name>A0A4R7C0G7_9HYPH</name>